<name>G3HD77_CRIGR</name>
<accession>G3HD77</accession>
<evidence type="ECO:0000313" key="2">
    <source>
        <dbReference type="Proteomes" id="UP000001075"/>
    </source>
</evidence>
<dbReference type="EMBL" id="JH000291">
    <property type="protein sequence ID" value="EGW08856.1"/>
    <property type="molecule type" value="Genomic_DNA"/>
</dbReference>
<evidence type="ECO:0000313" key="1">
    <source>
        <dbReference type="EMBL" id="EGW08856.1"/>
    </source>
</evidence>
<protein>
    <submittedName>
        <fullName evidence="1">Uncharacterized protein</fullName>
    </submittedName>
</protein>
<proteinExistence type="predicted"/>
<sequence length="59" mass="6250">METGCTGRPAGHGCFCPNYASQRRPGGARQLPVGERVDFEILTSERPIVVLRPAGLAGP</sequence>
<dbReference type="AlphaFoldDB" id="G3HD77"/>
<reference evidence="2" key="1">
    <citation type="journal article" date="2011" name="Nat. Biotechnol.">
        <title>The genomic sequence of the Chinese hamster ovary (CHO)-K1 cell line.</title>
        <authorList>
            <person name="Xu X."/>
            <person name="Nagarajan H."/>
            <person name="Lewis N.E."/>
            <person name="Pan S."/>
            <person name="Cai Z."/>
            <person name="Liu X."/>
            <person name="Chen W."/>
            <person name="Xie M."/>
            <person name="Wang W."/>
            <person name="Hammond S."/>
            <person name="Andersen M.R."/>
            <person name="Neff N."/>
            <person name="Passarelli B."/>
            <person name="Koh W."/>
            <person name="Fan H.C."/>
            <person name="Wang J."/>
            <person name="Gui Y."/>
            <person name="Lee K.H."/>
            <person name="Betenbaugh M.J."/>
            <person name="Quake S.R."/>
            <person name="Famili I."/>
            <person name="Palsson B.O."/>
            <person name="Wang J."/>
        </authorList>
    </citation>
    <scope>NUCLEOTIDE SEQUENCE [LARGE SCALE GENOMIC DNA]</scope>
    <source>
        <strain evidence="2">CHO K1 cell line</strain>
    </source>
</reference>
<dbReference type="InParanoid" id="G3HD77"/>
<gene>
    <name evidence="1" type="ORF">I79_008453</name>
</gene>
<dbReference type="Proteomes" id="UP000001075">
    <property type="component" value="Unassembled WGS sequence"/>
</dbReference>
<organism evidence="1 2">
    <name type="scientific">Cricetulus griseus</name>
    <name type="common">Chinese hamster</name>
    <name type="synonym">Cricetulus barabensis griseus</name>
    <dbReference type="NCBI Taxonomy" id="10029"/>
    <lineage>
        <taxon>Eukaryota</taxon>
        <taxon>Metazoa</taxon>
        <taxon>Chordata</taxon>
        <taxon>Craniata</taxon>
        <taxon>Vertebrata</taxon>
        <taxon>Euteleostomi</taxon>
        <taxon>Mammalia</taxon>
        <taxon>Eutheria</taxon>
        <taxon>Euarchontoglires</taxon>
        <taxon>Glires</taxon>
        <taxon>Rodentia</taxon>
        <taxon>Myomorpha</taxon>
        <taxon>Muroidea</taxon>
        <taxon>Cricetidae</taxon>
        <taxon>Cricetinae</taxon>
        <taxon>Cricetulus</taxon>
    </lineage>
</organism>